<dbReference type="RefSeq" id="WP_406952837.1">
    <property type="nucleotide sequence ID" value="NZ_JAYMRW010000008.1"/>
</dbReference>
<dbReference type="Proteomes" id="UP001390669">
    <property type="component" value="Unassembled WGS sequence"/>
</dbReference>
<organism evidence="1 2">
    <name type="scientific">Paraburkholderia guartelaensis</name>
    <dbReference type="NCBI Taxonomy" id="2546446"/>
    <lineage>
        <taxon>Bacteria</taxon>
        <taxon>Pseudomonadati</taxon>
        <taxon>Pseudomonadota</taxon>
        <taxon>Betaproteobacteria</taxon>
        <taxon>Burkholderiales</taxon>
        <taxon>Burkholderiaceae</taxon>
        <taxon>Paraburkholderia</taxon>
    </lineage>
</organism>
<keyword evidence="2" id="KW-1185">Reference proteome</keyword>
<comment type="caution">
    <text evidence="1">The sequence shown here is derived from an EMBL/GenBank/DDBJ whole genome shotgun (WGS) entry which is preliminary data.</text>
</comment>
<name>A0ABU9SER4_9BURK</name>
<accession>A0ABU9SER4</accession>
<evidence type="ECO:0000313" key="1">
    <source>
        <dbReference type="EMBL" id="MEM5449864.1"/>
    </source>
</evidence>
<protein>
    <submittedName>
        <fullName evidence="1">Uncharacterized protein</fullName>
    </submittedName>
</protein>
<gene>
    <name evidence="1" type="ORF">VSR33_20515</name>
</gene>
<proteinExistence type="predicted"/>
<evidence type="ECO:0000313" key="2">
    <source>
        <dbReference type="Proteomes" id="UP001390669"/>
    </source>
</evidence>
<dbReference type="EMBL" id="JAYMRW010000008">
    <property type="protein sequence ID" value="MEM5449864.1"/>
    <property type="molecule type" value="Genomic_DNA"/>
</dbReference>
<reference evidence="1 2" key="1">
    <citation type="submission" date="2024-01" db="EMBL/GenBank/DDBJ databases">
        <title>The diversity of rhizobia nodulating Mimosa spp. in eleven states of Brazil covering several biomes is determined by host plant, location, and edaphic factors.</title>
        <authorList>
            <person name="Rouws L."/>
            <person name="Barauna A."/>
            <person name="Beukes C."/>
            <person name="De Faria S.M."/>
            <person name="Gross E."/>
            <person name="Dos Reis Junior F.B."/>
            <person name="Simon M."/>
            <person name="Maluk M."/>
            <person name="Odee D.W."/>
            <person name="Kenicer G."/>
            <person name="Young J.P.W."/>
            <person name="Reis V.M."/>
            <person name="Zilli J."/>
            <person name="James E.K."/>
        </authorList>
    </citation>
    <scope>NUCLEOTIDE SEQUENCE [LARGE SCALE GENOMIC DNA]</scope>
    <source>
        <strain evidence="1 2">JPY164</strain>
    </source>
</reference>
<sequence>MASSTFSVRVDTTKFDSAVDDHVRNRVPRIMAKALNATAREAQAALKTAMPQYFDRPTPWTLNSTRVVTASPTKLVATVGFKDEAFKGTPATKYLLPQVEGGGRNVKRMESALRRIGLLRSNEFAVPGRGAKLDAYGNVARSQIVQVMSYLQAFGEQGYRANMTQKRRDALARGRKGSRGFSYFALVNREGKLPPGIYLRTHYGADSRLAHLQYGGAKPVFVFTRAPQYRPRFPFEQLVADSVNATMSVNIAGAFQLAYGG</sequence>